<dbReference type="PROSITE" id="PS01031">
    <property type="entry name" value="SHSP"/>
    <property type="match status" value="1"/>
</dbReference>
<dbReference type="RefSeq" id="WP_121483377.1">
    <property type="nucleotide sequence ID" value="NZ_CP032707.1"/>
</dbReference>
<gene>
    <name evidence="4" type="ORF">D8I30_04015</name>
</gene>
<dbReference type="InterPro" id="IPR031107">
    <property type="entry name" value="Small_HSP"/>
</dbReference>
<dbReference type="OrthoDB" id="9808910at2"/>
<keyword evidence="5" id="KW-1185">Reference proteome</keyword>
<comment type="similarity">
    <text evidence="1 2">Belongs to the small heat shock protein (HSP20) family.</text>
</comment>
<evidence type="ECO:0000259" key="3">
    <source>
        <dbReference type="PROSITE" id="PS01031"/>
    </source>
</evidence>
<dbReference type="AlphaFoldDB" id="A0A494RIA5"/>
<dbReference type="InterPro" id="IPR008978">
    <property type="entry name" value="HSP20-like_chaperone"/>
</dbReference>
<dbReference type="PANTHER" id="PTHR11527">
    <property type="entry name" value="HEAT-SHOCK PROTEIN 20 FAMILY MEMBER"/>
    <property type="match status" value="1"/>
</dbReference>
<accession>A0A494RIA5</accession>
<dbReference type="CDD" id="cd06464">
    <property type="entry name" value="ACD_sHsps-like"/>
    <property type="match status" value="1"/>
</dbReference>
<organism evidence="4 5">
    <name type="scientific">Brevundimonas naejangsanensis</name>
    <dbReference type="NCBI Taxonomy" id="588932"/>
    <lineage>
        <taxon>Bacteria</taxon>
        <taxon>Pseudomonadati</taxon>
        <taxon>Pseudomonadota</taxon>
        <taxon>Alphaproteobacteria</taxon>
        <taxon>Caulobacterales</taxon>
        <taxon>Caulobacteraceae</taxon>
        <taxon>Brevundimonas</taxon>
    </lineage>
</organism>
<evidence type="ECO:0000313" key="5">
    <source>
        <dbReference type="Proteomes" id="UP000276984"/>
    </source>
</evidence>
<dbReference type="Pfam" id="PF00011">
    <property type="entry name" value="HSP20"/>
    <property type="match status" value="1"/>
</dbReference>
<dbReference type="InterPro" id="IPR002068">
    <property type="entry name" value="A-crystallin/Hsp20_dom"/>
</dbReference>
<dbReference type="Gene3D" id="2.60.40.790">
    <property type="match status" value="1"/>
</dbReference>
<evidence type="ECO:0000256" key="2">
    <source>
        <dbReference type="RuleBase" id="RU003616"/>
    </source>
</evidence>
<dbReference type="SUPFAM" id="SSF49764">
    <property type="entry name" value="HSP20-like chaperones"/>
    <property type="match status" value="1"/>
</dbReference>
<proteinExistence type="inferred from homology"/>
<protein>
    <submittedName>
        <fullName evidence="4">Hsp20/alpha crystallin family protein</fullName>
    </submittedName>
</protein>
<dbReference type="Proteomes" id="UP000276984">
    <property type="component" value="Chromosome"/>
</dbReference>
<feature type="domain" description="SHSP" evidence="3">
    <location>
        <begin position="52"/>
        <end position="166"/>
    </location>
</feature>
<evidence type="ECO:0000256" key="1">
    <source>
        <dbReference type="PROSITE-ProRule" id="PRU00285"/>
    </source>
</evidence>
<sequence>MPDQSLTPQRSLTPGAFERDPFASMRRELERLAGDFWRLPEARSFAAESMKPWSAVVWPSLELRETDKAYHVTADLAGVEQKDLQIDLNDNVLTLQGERRDERSAASGDRCYTERAYGRFERRIPFDQEVDADRVEARIKNGVLDIEIPKSERARSRAHRIEVKPG</sequence>
<name>A0A494RIA5_9CAUL</name>
<dbReference type="EMBL" id="CP032707">
    <property type="protein sequence ID" value="AYG96267.1"/>
    <property type="molecule type" value="Genomic_DNA"/>
</dbReference>
<evidence type="ECO:0000313" key="4">
    <source>
        <dbReference type="EMBL" id="AYG96267.1"/>
    </source>
</evidence>
<reference evidence="4 5" key="1">
    <citation type="submission" date="2018-10" db="EMBL/GenBank/DDBJ databases">
        <title>Complete genome sequence of Brevundimonas naejangsanensis BRV3.</title>
        <authorList>
            <person name="Berrios L."/>
            <person name="Ely B."/>
        </authorList>
    </citation>
    <scope>NUCLEOTIDE SEQUENCE [LARGE SCALE GENOMIC DNA]</scope>
    <source>
        <strain evidence="4 5">BRV3</strain>
    </source>
</reference>